<organism evidence="6 7">
    <name type="scientific">Sodalis praecaptivus</name>
    <dbReference type="NCBI Taxonomy" id="1239307"/>
    <lineage>
        <taxon>Bacteria</taxon>
        <taxon>Pseudomonadati</taxon>
        <taxon>Pseudomonadota</taxon>
        <taxon>Gammaproteobacteria</taxon>
        <taxon>Enterobacterales</taxon>
        <taxon>Bruguierivoracaceae</taxon>
        <taxon>Sodalis</taxon>
    </lineage>
</organism>
<dbReference type="GO" id="GO:0043190">
    <property type="term" value="C:ATP-binding cassette (ABC) transporter complex"/>
    <property type="evidence" value="ECO:0007669"/>
    <property type="project" value="InterPro"/>
</dbReference>
<evidence type="ECO:0000256" key="1">
    <source>
        <dbReference type="ARBA" id="ARBA00001938"/>
    </source>
</evidence>
<dbReference type="Gene3D" id="3.40.190.10">
    <property type="entry name" value="Periplasmic binding protein-like II"/>
    <property type="match status" value="1"/>
</dbReference>
<evidence type="ECO:0000313" key="7">
    <source>
        <dbReference type="Proteomes" id="UP000019028"/>
    </source>
</evidence>
<evidence type="ECO:0000313" key="6">
    <source>
        <dbReference type="EMBL" id="AHF75790.1"/>
    </source>
</evidence>
<dbReference type="AlphaFoldDB" id="W0HU99"/>
<dbReference type="EMBL" id="CP006569">
    <property type="protein sequence ID" value="AHF75790.1"/>
    <property type="molecule type" value="Genomic_DNA"/>
</dbReference>
<dbReference type="GO" id="GO:1904680">
    <property type="term" value="F:peptide transmembrane transporter activity"/>
    <property type="evidence" value="ECO:0007669"/>
    <property type="project" value="TreeGrafter"/>
</dbReference>
<dbReference type="OrthoDB" id="9801912at2"/>
<gene>
    <name evidence="6" type="ORF">Sant_0694</name>
</gene>
<dbReference type="Gene3D" id="3.90.76.10">
    <property type="entry name" value="Dipeptide-binding Protein, Domain 1"/>
    <property type="match status" value="1"/>
</dbReference>
<feature type="domain" description="Solute-binding protein family 5" evidence="5">
    <location>
        <begin position="68"/>
        <end position="438"/>
    </location>
</feature>
<comment type="similarity">
    <text evidence="2">Belongs to the bacterial solute-binding protein 5 family.</text>
</comment>
<dbReference type="GO" id="GO:0015833">
    <property type="term" value="P:peptide transport"/>
    <property type="evidence" value="ECO:0007669"/>
    <property type="project" value="TreeGrafter"/>
</dbReference>
<dbReference type="InterPro" id="IPR039424">
    <property type="entry name" value="SBP_5"/>
</dbReference>
<dbReference type="PROSITE" id="PS00189">
    <property type="entry name" value="LIPOYL"/>
    <property type="match status" value="1"/>
</dbReference>
<name>W0HU99_9GAMM</name>
<dbReference type="SUPFAM" id="SSF53850">
    <property type="entry name" value="Periplasmic binding protein-like II"/>
    <property type="match status" value="1"/>
</dbReference>
<dbReference type="PATRIC" id="fig|1239307.3.peg.750"/>
<dbReference type="Proteomes" id="UP000019028">
    <property type="component" value="Chromosome"/>
</dbReference>
<dbReference type="RefSeq" id="WP_038668167.1">
    <property type="nucleotide sequence ID" value="NZ_CP006569.1"/>
</dbReference>
<evidence type="ECO:0000256" key="2">
    <source>
        <dbReference type="ARBA" id="ARBA00005695"/>
    </source>
</evidence>
<evidence type="ECO:0000256" key="4">
    <source>
        <dbReference type="ARBA" id="ARBA00022729"/>
    </source>
</evidence>
<dbReference type="InterPro" id="IPR000914">
    <property type="entry name" value="SBP_5_dom"/>
</dbReference>
<evidence type="ECO:0000256" key="3">
    <source>
        <dbReference type="ARBA" id="ARBA00022448"/>
    </source>
</evidence>
<protein>
    <submittedName>
        <fullName evidence="6">Extracellular solute-binding protein family 5</fullName>
    </submittedName>
</protein>
<dbReference type="PIRSF" id="PIRSF002741">
    <property type="entry name" value="MppA"/>
    <property type="match status" value="1"/>
</dbReference>
<sequence>MGKMRIALNAAGLVIMLLCGGRLLAAELTIGRATEPSTLDPQFARTGNNHATAQDIFDRLVETDAHLQIKPSLALSWENRDPLTWDIHLRPGVKFQDGSAFTADDVMFSLERVKTIPKSPAPFSGYLQTIDHYTVVDPLTLRVTTRVPNPSLIEDLGQIYILSRHAAAQATQANFTSGKAVVGTGPYKFVRWLPNDRLLLARNDDYWGAKPPFDKVTVRFIANNAARVSAFLAGAVDIIDAVPATDLARLRQRQDVNIYTIDSGRLIYLGLNQRPGAVPFITDTAGKALAANPLQHVEVRQALSRMIDRQAIVQRLLKGEGTPAAQLVPEGLGGYEPALRPDTPDAAAARALLAKAGYPQGFGITLHSSNDRFAGDNALAQALGQMLARGGLKVNGVSTLPYNVYAGAATRGDYSVYLFSLGTTRSNAGSNLKSLLQTWDAAKGTGNFNRMRYSNPAFDAKLDQALSQFDPARRDALLREAMALAIHDVAIIPLYFQKVTWATRKGITYTANMSEFTTAKDAGVE</sequence>
<keyword evidence="3" id="KW-0813">Transport</keyword>
<dbReference type="GO" id="GO:0030288">
    <property type="term" value="C:outer membrane-bounded periplasmic space"/>
    <property type="evidence" value="ECO:0007669"/>
    <property type="project" value="UniProtKB-ARBA"/>
</dbReference>
<dbReference type="CDD" id="cd08498">
    <property type="entry name" value="PBP2_NikA_DppA_OppA_like_2"/>
    <property type="match status" value="1"/>
</dbReference>
<evidence type="ECO:0000259" key="5">
    <source>
        <dbReference type="Pfam" id="PF00496"/>
    </source>
</evidence>
<comment type="cofactor">
    <cofactor evidence="1">
        <name>(R)-lipoate</name>
        <dbReference type="ChEBI" id="CHEBI:83088"/>
    </cofactor>
</comment>
<dbReference type="Gene3D" id="3.10.105.10">
    <property type="entry name" value="Dipeptide-binding Protein, Domain 3"/>
    <property type="match status" value="1"/>
</dbReference>
<dbReference type="Pfam" id="PF00496">
    <property type="entry name" value="SBP_bac_5"/>
    <property type="match status" value="1"/>
</dbReference>
<reference evidence="6 7" key="1">
    <citation type="journal article" date="2014" name="Genome Biol. Evol.">
        <title>Genome degeneration and adaptation in a nascent stage of symbiosis.</title>
        <authorList>
            <person name="Oakeson K.F."/>
            <person name="Gil R."/>
            <person name="Clayton A.L."/>
            <person name="Dunn D.M."/>
            <person name="von Niederhausern A.C."/>
            <person name="Hamil C."/>
            <person name="Aoyagi A."/>
            <person name="Duval B."/>
            <person name="Baca A."/>
            <person name="Silva F.J."/>
            <person name="Vallier A."/>
            <person name="Jackson D.G."/>
            <person name="Latorre A."/>
            <person name="Weiss R.B."/>
            <person name="Heddi A."/>
            <person name="Moya A."/>
            <person name="Dale C."/>
        </authorList>
    </citation>
    <scope>NUCLEOTIDE SEQUENCE [LARGE SCALE GENOMIC DNA]</scope>
    <source>
        <strain evidence="6 7">HS1</strain>
    </source>
</reference>
<keyword evidence="7" id="KW-1185">Reference proteome</keyword>
<dbReference type="InterPro" id="IPR003016">
    <property type="entry name" value="2-oxoA_DH_lipoyl-BS"/>
</dbReference>
<accession>W0HU99</accession>
<dbReference type="KEGG" id="sod:Sant_0694"/>
<keyword evidence="4" id="KW-0732">Signal</keyword>
<dbReference type="HOGENOM" id="CLU_017028_7_4_6"/>
<dbReference type="InterPro" id="IPR030678">
    <property type="entry name" value="Peptide/Ni-bd"/>
</dbReference>
<dbReference type="PANTHER" id="PTHR30290">
    <property type="entry name" value="PERIPLASMIC BINDING COMPONENT OF ABC TRANSPORTER"/>
    <property type="match status" value="1"/>
</dbReference>
<dbReference type="PANTHER" id="PTHR30290:SF9">
    <property type="entry name" value="OLIGOPEPTIDE-BINDING PROTEIN APPA"/>
    <property type="match status" value="1"/>
</dbReference>
<proteinExistence type="inferred from homology"/>